<proteinExistence type="predicted"/>
<keyword evidence="1 4" id="KW-0732">Signal</keyword>
<dbReference type="PANTHER" id="PTHR46682:SF1">
    <property type="entry name" value="ADHESION G-PROTEIN COUPLED RECEPTOR V1"/>
    <property type="match status" value="1"/>
</dbReference>
<reference evidence="6 7" key="1">
    <citation type="submission" date="2020-08" db="EMBL/GenBank/DDBJ databases">
        <title>Genomic Encyclopedia of Type Strains, Phase IV (KMG-IV): sequencing the most valuable type-strain genomes for metagenomic binning, comparative biology and taxonomic classification.</title>
        <authorList>
            <person name="Goeker M."/>
        </authorList>
    </citation>
    <scope>NUCLEOTIDE SEQUENCE [LARGE SCALE GENOMIC DNA]</scope>
    <source>
        <strain evidence="6 7">DSM 12251</strain>
    </source>
</reference>
<evidence type="ECO:0000259" key="5">
    <source>
        <dbReference type="SMART" id="SM00237"/>
    </source>
</evidence>
<evidence type="ECO:0000256" key="2">
    <source>
        <dbReference type="ARBA" id="ARBA00022737"/>
    </source>
</evidence>
<dbReference type="RefSeq" id="WP_184204297.1">
    <property type="nucleotide sequence ID" value="NZ_JACHIF010000001.1"/>
</dbReference>
<organism evidence="6 7">
    <name type="scientific">Prosthecobacter dejongeii</name>
    <dbReference type="NCBI Taxonomy" id="48465"/>
    <lineage>
        <taxon>Bacteria</taxon>
        <taxon>Pseudomonadati</taxon>
        <taxon>Verrucomicrobiota</taxon>
        <taxon>Verrucomicrobiia</taxon>
        <taxon>Verrucomicrobiales</taxon>
        <taxon>Verrucomicrobiaceae</taxon>
        <taxon>Prosthecobacter</taxon>
    </lineage>
</organism>
<protein>
    <recommendedName>
        <fullName evidence="5">Calx-beta domain-containing protein</fullName>
    </recommendedName>
</protein>
<dbReference type="GO" id="GO:0016020">
    <property type="term" value="C:membrane"/>
    <property type="evidence" value="ECO:0007669"/>
    <property type="project" value="InterPro"/>
</dbReference>
<keyword evidence="7" id="KW-1185">Reference proteome</keyword>
<name>A0A7W7YGR8_9BACT</name>
<feature type="chain" id="PRO_5030947013" description="Calx-beta domain-containing protein" evidence="4">
    <location>
        <begin position="25"/>
        <end position="1169"/>
    </location>
</feature>
<comment type="caution">
    <text evidence="6">The sequence shown here is derived from an EMBL/GenBank/DDBJ whole genome shotgun (WGS) entry which is preliminary data.</text>
</comment>
<dbReference type="Gene3D" id="2.60.40.2030">
    <property type="match status" value="4"/>
</dbReference>
<dbReference type="EMBL" id="JACHIF010000001">
    <property type="protein sequence ID" value="MBB5035834.1"/>
    <property type="molecule type" value="Genomic_DNA"/>
</dbReference>
<dbReference type="GO" id="GO:0010855">
    <property type="term" value="F:adenylate cyclase inhibitor activity"/>
    <property type="evidence" value="ECO:0007669"/>
    <property type="project" value="TreeGrafter"/>
</dbReference>
<sequence>MKLQRTKLLTLSAMALLVMQSAVAAPVTTPSDGDIFLGFRASDGQGSGVSLIVNVGSDTPLRTASPGTTVNLGSVGADLSATFGSGWHSRSDFYWGFFGARNVINPPVYASRAQVPVGFPAPSFNVLATNARTSTKSQIVSVITAYQGLQATANNPAAAVQTNTSVAGSYHFQITGGTTSFGTLSQWTDIEGNFGNGAAGTALDFFRFSNTQATGDVVSRLGTFQITSTGEVTFRRALPDGVAGIRLAQTEYSVDEDAGFVTLTLNRTDAVSSDVSVTVNTANGTALAGTDYTALSNFGVTFAAGEITKTVNIPITDVSGIAASRGFTVTLSAPSSGSQLTGLTSAAVTINDTDSEVQFFSATLALFALNASNIPNTAEVQVVRAGFLGDAVSVQVSITGGSLNGSHYTFAGPVTLNFAADEASKTLSIPLNAISATALPGTIVLTLTNAQSTSLGSAASTTVTVNANPGQIAFTSPTFQALTTATSVAVTLQRQNGSAGAVTVTVNASSETLTNGTAYSYTNPTVVTFADGQTEAVTTVGILGNATPGNILLTLSNPTGQATLGVQSSTTLSLASPPSDPGVLSFATNRGSVFEEAGQIVIPITRTNGSAGAVSVTVSTVPGSAVTPGDFTALTTVVNFVDGQTTASATVTINADAVKNEPNEFFTVILTNPVGATLGTVISFEVQILDLDAVLPTVTITEPKANAKVTANEEDEVVVKGGAKDNKGVAKVEVKINDGEFSEAELTIGAKGVITYELVVPVARGTNILTVRSTDYRGNVSKNVTQSFIYDDPYPAIAGVYTGLVTAAEGTTASNSTEGLITVTVAAKGTFSGKLAIDGLSLAFSGSIHSSGEGRFGTALASTASLVRKGKTPLTLALDFDLSAIGNSNQVTGSVQDGSLVSEWVADRSLYTNKKNPVLPLVNPAPSLVATYTVLFKASTPGNPNPEASGFPQGDGWGTVVVSNAGVAKVTGSLADGSAITFSAPLSLTNRLPFYVQLYTKRGSISGPVKFDNLAQTDLDGEDLFWFRPVDAKSKVYSNGWPAGITTDLIGSKFVKALKTDTTSILGFIGNGSLSFTQGTLDQPVNKGFSITAANKVTNVPADKTFTLLVAGTTGIFSGTFTAPAPQKKPAYKGVILQKSGEASGYFLSTALTGSTSQSGKVTLTEASN</sequence>
<evidence type="ECO:0000313" key="6">
    <source>
        <dbReference type="EMBL" id="MBB5035834.1"/>
    </source>
</evidence>
<dbReference type="InterPro" id="IPR013783">
    <property type="entry name" value="Ig-like_fold"/>
</dbReference>
<dbReference type="GO" id="GO:0001965">
    <property type="term" value="F:G-protein alpha-subunit binding"/>
    <property type="evidence" value="ECO:0007669"/>
    <property type="project" value="TreeGrafter"/>
</dbReference>
<dbReference type="InterPro" id="IPR003644">
    <property type="entry name" value="Calx_beta"/>
</dbReference>
<evidence type="ECO:0000313" key="7">
    <source>
        <dbReference type="Proteomes" id="UP000534294"/>
    </source>
</evidence>
<dbReference type="GO" id="GO:0004930">
    <property type="term" value="F:G protein-coupled receptor activity"/>
    <property type="evidence" value="ECO:0007669"/>
    <property type="project" value="InterPro"/>
</dbReference>
<dbReference type="AlphaFoldDB" id="A0A7W7YGR8"/>
<dbReference type="Proteomes" id="UP000534294">
    <property type="component" value="Unassembled WGS sequence"/>
</dbReference>
<evidence type="ECO:0000256" key="1">
    <source>
        <dbReference type="ARBA" id="ARBA00022729"/>
    </source>
</evidence>
<dbReference type="GO" id="GO:0005737">
    <property type="term" value="C:cytoplasm"/>
    <property type="evidence" value="ECO:0007669"/>
    <property type="project" value="TreeGrafter"/>
</dbReference>
<dbReference type="InterPro" id="IPR026919">
    <property type="entry name" value="ADGRV1"/>
</dbReference>
<feature type="domain" description="Calx-beta" evidence="5">
    <location>
        <begin position="461"/>
        <end position="556"/>
    </location>
</feature>
<dbReference type="PANTHER" id="PTHR46682">
    <property type="entry name" value="ADHESION G-PROTEIN COUPLED RECEPTOR V1"/>
    <property type="match status" value="1"/>
</dbReference>
<accession>A0A7W7YGR8</accession>
<dbReference type="Pfam" id="PF17957">
    <property type="entry name" value="Big_7"/>
    <property type="match status" value="1"/>
</dbReference>
<feature type="signal peptide" evidence="4">
    <location>
        <begin position="1"/>
        <end position="24"/>
    </location>
</feature>
<dbReference type="SMART" id="SM00237">
    <property type="entry name" value="Calx_beta"/>
    <property type="match status" value="3"/>
</dbReference>
<dbReference type="Pfam" id="PF03160">
    <property type="entry name" value="Calx-beta"/>
    <property type="match status" value="4"/>
</dbReference>
<gene>
    <name evidence="6" type="ORF">HNQ64_000068</name>
</gene>
<feature type="domain" description="Calx-beta" evidence="5">
    <location>
        <begin position="232"/>
        <end position="332"/>
    </location>
</feature>
<dbReference type="SUPFAM" id="SSF141072">
    <property type="entry name" value="CalX-like"/>
    <property type="match status" value="4"/>
</dbReference>
<evidence type="ECO:0000256" key="3">
    <source>
        <dbReference type="ARBA" id="ARBA00022837"/>
    </source>
</evidence>
<keyword evidence="2" id="KW-0677">Repeat</keyword>
<feature type="domain" description="Calx-beta" evidence="5">
    <location>
        <begin position="572"/>
        <end position="671"/>
    </location>
</feature>
<dbReference type="InterPro" id="IPR038081">
    <property type="entry name" value="CalX-like_sf"/>
</dbReference>
<keyword evidence="3" id="KW-0106">Calcium</keyword>
<dbReference type="Gene3D" id="2.60.40.10">
    <property type="entry name" value="Immunoglobulins"/>
    <property type="match status" value="1"/>
</dbReference>
<evidence type="ECO:0000256" key="4">
    <source>
        <dbReference type="SAM" id="SignalP"/>
    </source>
</evidence>
<dbReference type="GO" id="GO:0071277">
    <property type="term" value="P:cellular response to calcium ion"/>
    <property type="evidence" value="ECO:0007669"/>
    <property type="project" value="TreeGrafter"/>
</dbReference>